<sequence length="36" mass="3872">MACCCASAWSCTKYDIANQVLCYEVSNLPAISDAIL</sequence>
<comment type="caution">
    <text evidence="1">The sequence shown here is derived from an EMBL/GenBank/DDBJ whole genome shotgun (WGS) entry which is preliminary data.</text>
</comment>
<name>A0AA87Z0F3_FICCA</name>
<accession>A0AA87Z0F3</accession>
<reference evidence="1" key="1">
    <citation type="submission" date="2023-07" db="EMBL/GenBank/DDBJ databases">
        <title>draft genome sequence of fig (Ficus carica).</title>
        <authorList>
            <person name="Takahashi T."/>
            <person name="Nishimura K."/>
        </authorList>
    </citation>
    <scope>NUCLEOTIDE SEQUENCE</scope>
</reference>
<gene>
    <name evidence="1" type="ORF">TIFTF001_001667</name>
</gene>
<dbReference type="Proteomes" id="UP001187192">
    <property type="component" value="Unassembled WGS sequence"/>
</dbReference>
<protein>
    <submittedName>
        <fullName evidence="1">Uncharacterized protein</fullName>
    </submittedName>
</protein>
<evidence type="ECO:0000313" key="2">
    <source>
        <dbReference type="Proteomes" id="UP001187192"/>
    </source>
</evidence>
<dbReference type="EMBL" id="BTGU01000002">
    <property type="protein sequence ID" value="GMN27479.1"/>
    <property type="molecule type" value="Genomic_DNA"/>
</dbReference>
<proteinExistence type="predicted"/>
<keyword evidence="2" id="KW-1185">Reference proteome</keyword>
<dbReference type="AlphaFoldDB" id="A0AA87Z0F3"/>
<organism evidence="1 2">
    <name type="scientific">Ficus carica</name>
    <name type="common">Common fig</name>
    <dbReference type="NCBI Taxonomy" id="3494"/>
    <lineage>
        <taxon>Eukaryota</taxon>
        <taxon>Viridiplantae</taxon>
        <taxon>Streptophyta</taxon>
        <taxon>Embryophyta</taxon>
        <taxon>Tracheophyta</taxon>
        <taxon>Spermatophyta</taxon>
        <taxon>Magnoliopsida</taxon>
        <taxon>eudicotyledons</taxon>
        <taxon>Gunneridae</taxon>
        <taxon>Pentapetalae</taxon>
        <taxon>rosids</taxon>
        <taxon>fabids</taxon>
        <taxon>Rosales</taxon>
        <taxon>Moraceae</taxon>
        <taxon>Ficeae</taxon>
        <taxon>Ficus</taxon>
    </lineage>
</organism>
<evidence type="ECO:0000313" key="1">
    <source>
        <dbReference type="EMBL" id="GMN27479.1"/>
    </source>
</evidence>